<proteinExistence type="predicted"/>
<dbReference type="RefSeq" id="WP_110854925.1">
    <property type="nucleotide sequence ID" value="NZ_QJSQ01000006.1"/>
</dbReference>
<accession>A0A2V4U1H3</accession>
<dbReference type="PANTHER" id="PTHR41259">
    <property type="entry name" value="DOUBLE-STRAND BREAK REPAIR RAD50 ATPASE, PUTATIVE-RELATED"/>
    <property type="match status" value="1"/>
</dbReference>
<dbReference type="OrthoDB" id="9764467at2"/>
<feature type="coiled-coil region" evidence="1">
    <location>
        <begin position="789"/>
        <end position="844"/>
    </location>
</feature>
<evidence type="ECO:0000313" key="3">
    <source>
        <dbReference type="EMBL" id="PYE24412.1"/>
    </source>
</evidence>
<evidence type="ECO:0000259" key="2">
    <source>
        <dbReference type="Pfam" id="PF13514"/>
    </source>
</evidence>
<feature type="coiled-coil region" evidence="1">
    <location>
        <begin position="180"/>
        <end position="241"/>
    </location>
</feature>
<name>A0A2V4U1H3_9BURK</name>
<feature type="coiled-coil region" evidence="1">
    <location>
        <begin position="581"/>
        <end position="608"/>
    </location>
</feature>
<dbReference type="Gene3D" id="3.40.50.300">
    <property type="entry name" value="P-loop containing nucleotide triphosphate hydrolases"/>
    <property type="match status" value="2"/>
</dbReference>
<keyword evidence="1" id="KW-0175">Coiled coil</keyword>
<reference evidence="3 4" key="1">
    <citation type="submission" date="2018-06" db="EMBL/GenBank/DDBJ databases">
        <title>Genomic Encyclopedia of Type Strains, Phase IV (KMG-V): Genome sequencing to study the core and pangenomes of soil and plant-associated prokaryotes.</title>
        <authorList>
            <person name="Whitman W."/>
        </authorList>
    </citation>
    <scope>NUCLEOTIDE SEQUENCE [LARGE SCALE GENOMIC DNA]</scope>
    <source>
        <strain evidence="3 4">SRCL-318</strain>
    </source>
</reference>
<comment type="caution">
    <text evidence="3">The sequence shown here is derived from an EMBL/GenBank/DDBJ whole genome shotgun (WGS) entry which is preliminary data.</text>
</comment>
<dbReference type="EMBL" id="QJSQ01000006">
    <property type="protein sequence ID" value="PYE24412.1"/>
    <property type="molecule type" value="Genomic_DNA"/>
</dbReference>
<sequence>MRLKQLDLIKYGKFTDTTLPFPHAAHDFHVIVGPNEAGKSTVRTAVSELLFGMRLQTPLDFLHNTPELRIGGVLENGAAEQRFHRARGRNSLRTPQDDKLPDDFLAAFLDGTSKDFFEQMFGLDHARLVEGGRSILDASDKLGQVLFESAAGVGSLGPVREELESRAAGLWAARRSGSAYAQAEASFAEATSELKAAQVRTRDWVEKKDALEAVEQAIERLRAEQRSLESQRSKLERVRRLAPYIEELSLKQHELAALGEVVDLPPTAHADLLKAQADIAAERRVQEARQADLAGKETSRDAIEPDRAALALAAEIDALDTLRGECVNHPRELLVRETEIRNHLDAAFAAAAQLGWPGDEAALRAALPGALARKTVTNLLRDHGLREQALTTAREAHDEQTRKLAQLQQQLAHLPGIDVPHALHAALDDAREFRNSATKEGALERELADAQRTVEEKRQLLGQWSKPVPALRALDLPSATRLAALQKEESERMSAVAAAQEAAAAALEDTERFELQEKHFTQGNKVVTTAQVQAARTRRDSAWREVKAARVNLAEGAPAVDDAMRLADELVDAQLGTSQAAATLLNLRQQVETARANAQRKLAALGERERELEAFRNAWAQTAIDAQLAGLPLADMSAWLANREAALNAQGECDRRASELEARRAARIAAHAALFETLRPVVPANEDDALATLIGKAETVVQSAQKSAVQREGLEAQIRDAERANASAQARLTIEQEAYAKWQTQWREALAQANLGARAATLAAAEGAVELANTIAAAFSDAEAPRNRIRAIRTQLAMLETDARRLAEALAPEWPASSDGIDVARQLAARLAAARETAKSLAQADADVQVARTRVADAAAAVAGAQARIEPILKLAGVSEIDAALPLAERSDARRALSKAISAARDTLVREGDGLAQEAIEAEIAEQPITEVPALLATVNQKREAGERALSECLQQQVSARQAFDAINGQANAALAEAKRQEALSAMGDAAEQYLEAATASRLLKWATDRYRDQKQGPMLRRAGEIFSGLTLGDFARLVVDNERNPPALYARRNTGKTVEVSGMSEGTRDQLFLALRIAALELQLVSKAALPFVADDLFINFDDERAKAGFAALRNLSAKTQVLFLTHHDHLLPLIREIFGAQVNVVELQRTPLAA</sequence>
<evidence type="ECO:0000256" key="1">
    <source>
        <dbReference type="SAM" id="Coils"/>
    </source>
</evidence>
<dbReference type="InterPro" id="IPR027417">
    <property type="entry name" value="P-loop_NTPase"/>
</dbReference>
<gene>
    <name evidence="3" type="ORF">C7410_106242</name>
</gene>
<protein>
    <submittedName>
        <fullName evidence="3">Uncharacterized protein YhaN</fullName>
    </submittedName>
</protein>
<dbReference type="AlphaFoldDB" id="A0A2V4U1H3"/>
<dbReference type="PANTHER" id="PTHR41259:SF1">
    <property type="entry name" value="DOUBLE-STRAND BREAK REPAIR RAD50 ATPASE, PUTATIVE-RELATED"/>
    <property type="match status" value="1"/>
</dbReference>
<feature type="coiled-coil region" evidence="1">
    <location>
        <begin position="704"/>
        <end position="738"/>
    </location>
</feature>
<evidence type="ECO:0000313" key="4">
    <source>
        <dbReference type="Proteomes" id="UP000247772"/>
    </source>
</evidence>
<dbReference type="Pfam" id="PF13514">
    <property type="entry name" value="AAA_27"/>
    <property type="match status" value="1"/>
</dbReference>
<feature type="domain" description="YhaN AAA" evidence="2">
    <location>
        <begin position="1"/>
        <end position="204"/>
    </location>
</feature>
<dbReference type="SUPFAM" id="SSF52540">
    <property type="entry name" value="P-loop containing nucleoside triphosphate hydrolases"/>
    <property type="match status" value="1"/>
</dbReference>
<dbReference type="Proteomes" id="UP000247772">
    <property type="component" value="Unassembled WGS sequence"/>
</dbReference>
<dbReference type="InterPro" id="IPR038734">
    <property type="entry name" value="YhaN_AAA"/>
</dbReference>
<organism evidence="3 4">
    <name type="scientific">Paraburkholderia silvatlantica</name>
    <dbReference type="NCBI Taxonomy" id="321895"/>
    <lineage>
        <taxon>Bacteria</taxon>
        <taxon>Pseudomonadati</taxon>
        <taxon>Pseudomonadota</taxon>
        <taxon>Betaproteobacteria</taxon>
        <taxon>Burkholderiales</taxon>
        <taxon>Burkholderiaceae</taxon>
        <taxon>Paraburkholderia</taxon>
    </lineage>
</organism>